<dbReference type="KEGG" id="aco:Amico_0393"/>
<organism evidence="3 4">
    <name type="scientific">Aminobacterium colombiense (strain DSM 12261 / ALA-1)</name>
    <dbReference type="NCBI Taxonomy" id="572547"/>
    <lineage>
        <taxon>Bacteria</taxon>
        <taxon>Thermotogati</taxon>
        <taxon>Synergistota</taxon>
        <taxon>Synergistia</taxon>
        <taxon>Synergistales</taxon>
        <taxon>Aminobacteriaceae</taxon>
        <taxon>Aminobacterium</taxon>
    </lineage>
</organism>
<evidence type="ECO:0000313" key="4">
    <source>
        <dbReference type="Proteomes" id="UP000002366"/>
    </source>
</evidence>
<evidence type="ECO:0000313" key="3">
    <source>
        <dbReference type="EMBL" id="ADE56536.1"/>
    </source>
</evidence>
<dbReference type="EC" id="3.1.4.58" evidence="2"/>
<reference evidence="3 4" key="1">
    <citation type="journal article" date="2010" name="Stand. Genomic Sci.">
        <title>Complete genome sequence of Aminobacterium colombiense type strain (ALA-1).</title>
        <authorList>
            <person name="Chertkov O."/>
            <person name="Sikorski J."/>
            <person name="Brambilla E."/>
            <person name="Lapidus A."/>
            <person name="Copeland A."/>
            <person name="Glavina Del Rio T."/>
            <person name="Nolan M."/>
            <person name="Lucas S."/>
            <person name="Tice H."/>
            <person name="Cheng J.F."/>
            <person name="Han C."/>
            <person name="Detter J.C."/>
            <person name="Bruce D."/>
            <person name="Tapia R."/>
            <person name="Goodwin L."/>
            <person name="Pitluck S."/>
            <person name="Liolios K."/>
            <person name="Ivanova N."/>
            <person name="Mavromatis K."/>
            <person name="Ovchinnikova G."/>
            <person name="Pati A."/>
            <person name="Chen A."/>
            <person name="Palaniappan K."/>
            <person name="Land M."/>
            <person name="Hauser L."/>
            <person name="Chang Y.J."/>
            <person name="Jeffries C.D."/>
            <person name="Spring S."/>
            <person name="Rohde M."/>
            <person name="Goker M."/>
            <person name="Bristow J."/>
            <person name="Eisen J.A."/>
            <person name="Markowitz V."/>
            <person name="Hugenholtz P."/>
            <person name="Kyrpides N.C."/>
            <person name="Klenk H.P."/>
        </authorList>
    </citation>
    <scope>NUCLEOTIDE SEQUENCE [LARGE SCALE GENOMIC DNA]</scope>
    <source>
        <strain evidence="4">DSM 12261 / ALA-1</strain>
    </source>
</reference>
<keyword evidence="3" id="KW-0436">Ligase</keyword>
<comment type="function">
    <text evidence="2">Hydrolyzes RNA 2',3'-cyclic phosphodiester to an RNA 2'-phosphomonoester.</text>
</comment>
<feature type="short sequence motif" description="HXTX 2" evidence="2">
    <location>
        <begin position="133"/>
        <end position="136"/>
    </location>
</feature>
<comment type="similarity">
    <text evidence="2">Belongs to the 2H phosphoesterase superfamily. ThpR family.</text>
</comment>
<accession>D5EDA4</accession>
<dbReference type="EMBL" id="CP001997">
    <property type="protein sequence ID" value="ADE56536.1"/>
    <property type="molecule type" value="Genomic_DNA"/>
</dbReference>
<dbReference type="STRING" id="572547.Amico_0393"/>
<evidence type="ECO:0000256" key="1">
    <source>
        <dbReference type="ARBA" id="ARBA00022801"/>
    </source>
</evidence>
<dbReference type="PANTHER" id="PTHR35561">
    <property type="entry name" value="RNA 2',3'-CYCLIC PHOSPHODIESTERASE"/>
    <property type="match status" value="1"/>
</dbReference>
<dbReference type="GO" id="GO:0016874">
    <property type="term" value="F:ligase activity"/>
    <property type="evidence" value="ECO:0007669"/>
    <property type="project" value="UniProtKB-KW"/>
</dbReference>
<protein>
    <recommendedName>
        <fullName evidence="2">RNA 2',3'-cyclic phosphodiesterase</fullName>
        <shortName evidence="2">RNA 2',3'-CPDase</shortName>
        <ecNumber evidence="2">3.1.4.58</ecNumber>
    </recommendedName>
</protein>
<dbReference type="Pfam" id="PF13563">
    <property type="entry name" value="2_5_RNA_ligase2"/>
    <property type="match status" value="1"/>
</dbReference>
<keyword evidence="1 2" id="KW-0378">Hydrolase</keyword>
<dbReference type="InterPro" id="IPR009097">
    <property type="entry name" value="Cyclic_Pdiesterase"/>
</dbReference>
<sequence>MSLFIRTFVCVELPEQHRRTLAVTLKSLKKNFSEIKWVSPQTLHLTLKFCGEQSEDTIGCFSSYIKEELQLRRLDPFLITLGSAGAFPSLKRPRTLWIGVTEGGDPLLSLVELVEKAGLRAGVEKEKRIFHPHLTLARIRPGTFVSPQLEEELGRQNFNSLSWKVSSIVLMKSELRPEGAQHTPLETYSL</sequence>
<dbReference type="HOGENOM" id="CLU_081251_3_2_0"/>
<dbReference type="AlphaFoldDB" id="D5EDA4"/>
<evidence type="ECO:0000256" key="2">
    <source>
        <dbReference type="HAMAP-Rule" id="MF_01940"/>
    </source>
</evidence>
<dbReference type="Gene3D" id="3.90.1140.10">
    <property type="entry name" value="Cyclic phosphodiesterase"/>
    <property type="match status" value="1"/>
</dbReference>
<dbReference type="SUPFAM" id="SSF55144">
    <property type="entry name" value="LigT-like"/>
    <property type="match status" value="1"/>
</dbReference>
<dbReference type="PANTHER" id="PTHR35561:SF1">
    <property type="entry name" value="RNA 2',3'-CYCLIC PHOSPHODIESTERASE"/>
    <property type="match status" value="1"/>
</dbReference>
<dbReference type="eggNOG" id="COG1514">
    <property type="taxonomic scope" value="Bacteria"/>
</dbReference>
<comment type="catalytic activity">
    <reaction evidence="2">
        <text>a 3'-end 2',3'-cyclophospho-ribonucleotide-RNA + H2O = a 3'-end 2'-phospho-ribonucleotide-RNA + H(+)</text>
        <dbReference type="Rhea" id="RHEA:11828"/>
        <dbReference type="Rhea" id="RHEA-COMP:10464"/>
        <dbReference type="Rhea" id="RHEA-COMP:17353"/>
        <dbReference type="ChEBI" id="CHEBI:15377"/>
        <dbReference type="ChEBI" id="CHEBI:15378"/>
        <dbReference type="ChEBI" id="CHEBI:83064"/>
        <dbReference type="ChEBI" id="CHEBI:173113"/>
        <dbReference type="EC" id="3.1.4.58"/>
    </reaction>
</comment>
<dbReference type="HAMAP" id="MF_01940">
    <property type="entry name" value="RNA_CPDase"/>
    <property type="match status" value="1"/>
</dbReference>
<dbReference type="RefSeq" id="WP_013047802.1">
    <property type="nucleotide sequence ID" value="NC_014011.1"/>
</dbReference>
<feature type="short sequence motif" description="HXTX 1" evidence="2">
    <location>
        <begin position="44"/>
        <end position="47"/>
    </location>
</feature>
<feature type="active site" description="Proton acceptor" evidence="2">
    <location>
        <position position="133"/>
    </location>
</feature>
<dbReference type="NCBIfam" id="TIGR02258">
    <property type="entry name" value="2_5_ligase"/>
    <property type="match status" value="1"/>
</dbReference>
<dbReference type="Proteomes" id="UP000002366">
    <property type="component" value="Chromosome"/>
</dbReference>
<feature type="active site" description="Proton donor" evidence="2">
    <location>
        <position position="44"/>
    </location>
</feature>
<dbReference type="GO" id="GO:0004113">
    <property type="term" value="F:2',3'-cyclic-nucleotide 3'-phosphodiesterase activity"/>
    <property type="evidence" value="ECO:0007669"/>
    <property type="project" value="InterPro"/>
</dbReference>
<gene>
    <name evidence="3" type="ordered locus">Amico_0393</name>
</gene>
<name>D5EDA4_AMICL</name>
<dbReference type="GO" id="GO:0008664">
    <property type="term" value="F:RNA 2',3'-cyclic 3'-phosphodiesterase activity"/>
    <property type="evidence" value="ECO:0007669"/>
    <property type="project" value="UniProtKB-EC"/>
</dbReference>
<keyword evidence="4" id="KW-1185">Reference proteome</keyword>
<proteinExistence type="inferred from homology"/>
<dbReference type="InterPro" id="IPR004175">
    <property type="entry name" value="RNA_CPDase"/>
</dbReference>